<reference evidence="1" key="1">
    <citation type="submission" date="2019-05" db="EMBL/GenBank/DDBJ databases">
        <authorList>
            <consortium name="Pathogen Informatics"/>
        </authorList>
    </citation>
    <scope>NUCLEOTIDE SEQUENCE [LARGE SCALE GENOMIC DNA]</scope>
    <source>
        <strain evidence="1">NCTC12965</strain>
    </source>
</reference>
<sequence>MSIEELARKNVRELTPYQSAAALVARVMSG</sequence>
<protein>
    <submittedName>
        <fullName evidence="1">Uncharacterized protein</fullName>
    </submittedName>
</protein>
<name>A0A4U9TSR5_SERFO</name>
<gene>
    <name evidence="1" type="ORF">NCTC12965_01579</name>
</gene>
<organism evidence="1">
    <name type="scientific">Serratia fonticola</name>
    <dbReference type="NCBI Taxonomy" id="47917"/>
    <lineage>
        <taxon>Bacteria</taxon>
        <taxon>Pseudomonadati</taxon>
        <taxon>Pseudomonadota</taxon>
        <taxon>Gammaproteobacteria</taxon>
        <taxon>Enterobacterales</taxon>
        <taxon>Yersiniaceae</taxon>
        <taxon>Serratia</taxon>
    </lineage>
</organism>
<dbReference type="AlphaFoldDB" id="A0A4U9TSR5"/>
<proteinExistence type="predicted"/>
<evidence type="ECO:0000313" key="1">
    <source>
        <dbReference type="EMBL" id="VTR22703.1"/>
    </source>
</evidence>
<dbReference type="EMBL" id="CABEEZ010000029">
    <property type="protein sequence ID" value="VTR22703.1"/>
    <property type="molecule type" value="Genomic_DNA"/>
</dbReference>
<accession>A0A4U9TSR5</accession>